<dbReference type="EMBL" id="CP033972">
    <property type="protein sequence ID" value="AZG43460.1"/>
    <property type="molecule type" value="Genomic_DNA"/>
</dbReference>
<organism evidence="1 2">
    <name type="scientific">Gordonia insulae</name>
    <dbReference type="NCBI Taxonomy" id="2420509"/>
    <lineage>
        <taxon>Bacteria</taxon>
        <taxon>Bacillati</taxon>
        <taxon>Actinomycetota</taxon>
        <taxon>Actinomycetes</taxon>
        <taxon>Mycobacteriales</taxon>
        <taxon>Gordoniaceae</taxon>
        <taxon>Gordonia</taxon>
    </lineage>
</organism>
<dbReference type="RefSeq" id="WP_124706501.1">
    <property type="nucleotide sequence ID" value="NZ_CP033972.1"/>
</dbReference>
<evidence type="ECO:0000313" key="1">
    <source>
        <dbReference type="EMBL" id="AZG43460.1"/>
    </source>
</evidence>
<dbReference type="KEGG" id="gom:D7316_00024"/>
<sequence length="223" mass="25047">MTQEKLPVTDGELDELAGKLERVGDMVDRLTIAATDTLARNGVAGPHVQSQPCSRPPYDIGAQDLIDELSNELSTTVRHICEHRKVDPDPMGLEATAAWLKKHRVAIAVMADGREIFESLRRVLDRCARSTGTLEREYHVNHKMVIEANRQVVTADQVEKLAHKLGDQAKGLTARRVKHLRERKLLNGSRDVDTGLWFYHLGDVLAAHKRARETRARPKMLQA</sequence>
<gene>
    <name evidence="1" type="ORF">D7316_00024</name>
</gene>
<reference evidence="1 2" key="1">
    <citation type="submission" date="2018-11" db="EMBL/GenBank/DDBJ databases">
        <title>Gordonia insulae sp. nov., isolated from an island soil.</title>
        <authorList>
            <person name="Kim Y.S."/>
            <person name="Kim S.B."/>
        </authorList>
    </citation>
    <scope>NUCLEOTIDE SEQUENCE [LARGE SCALE GENOMIC DNA]</scope>
    <source>
        <strain evidence="1 2">MMS17-SY073</strain>
    </source>
</reference>
<name>A0A3G8JGT1_9ACTN</name>
<proteinExistence type="predicted"/>
<protein>
    <submittedName>
        <fullName evidence="1">Uncharacterized protein</fullName>
    </submittedName>
</protein>
<evidence type="ECO:0000313" key="2">
    <source>
        <dbReference type="Proteomes" id="UP000271469"/>
    </source>
</evidence>
<dbReference type="Proteomes" id="UP000271469">
    <property type="component" value="Chromosome"/>
</dbReference>
<accession>A0A3G8JGT1</accession>
<dbReference type="OrthoDB" id="4541523at2"/>
<dbReference type="AlphaFoldDB" id="A0A3G8JGT1"/>
<keyword evidence="2" id="KW-1185">Reference proteome</keyword>